<proteinExistence type="inferred from homology"/>
<dbReference type="eggNOG" id="arCOG00194">
    <property type="taxonomic scope" value="Archaea"/>
</dbReference>
<organism evidence="7 8">
    <name type="scientific">Methanolacinia petrolearia (strain DSM 11571 / OCM 486 / SEBR 4847)</name>
    <name type="common">Methanoplanus petrolearius</name>
    <dbReference type="NCBI Taxonomy" id="679926"/>
    <lineage>
        <taxon>Archaea</taxon>
        <taxon>Methanobacteriati</taxon>
        <taxon>Methanobacteriota</taxon>
        <taxon>Stenosarchaea group</taxon>
        <taxon>Methanomicrobia</taxon>
        <taxon>Methanomicrobiales</taxon>
        <taxon>Methanomicrobiaceae</taxon>
        <taxon>Methanolacinia</taxon>
    </lineage>
</organism>
<dbReference type="Gene3D" id="3.40.50.300">
    <property type="entry name" value="P-loop containing nucleotide triphosphate hydrolases"/>
    <property type="match status" value="1"/>
</dbReference>
<dbReference type="PANTHER" id="PTHR43582">
    <property type="entry name" value="LINEARMYCIN RESISTANCE ATP-BINDING PROTEIN LNRL"/>
    <property type="match status" value="1"/>
</dbReference>
<evidence type="ECO:0000256" key="3">
    <source>
        <dbReference type="ARBA" id="ARBA00022741"/>
    </source>
</evidence>
<dbReference type="InterPro" id="IPR025302">
    <property type="entry name" value="DrrA1/2-like_C"/>
</dbReference>
<sequence>MNAIEITGLTKYYGELCAVDDLTLSINNEIFGLLGPNGSGKTTTVLMLTTLLRPTRGSASICGHDVTHNSEEVRSAISYVPQDMAVDVNLTGRENVLFFANLYGVPNARDRTDEVIGIMELSERADDLTKTYSGGMRRRLELAQALVHEPRVLFLDEPTIGLDVAARKKIWEHIGSLNKKGMTIFVTTHYMDEADKFCDRVGIISKGRIRALGSPDDLKSGLMKDVITVVTEGDAIETHISSANLVGCNGNEYLFTAKKGGEALPALADELLHNGIKIHSMSLREPSLDDVFLQAAGKQDEPQGFEYTKFRTMLRRRG</sequence>
<feature type="domain" description="ABC transporter" evidence="6">
    <location>
        <begin position="4"/>
        <end position="231"/>
    </location>
</feature>
<accession>E1RI23</accession>
<name>E1RI23_METP4</name>
<evidence type="ECO:0000256" key="2">
    <source>
        <dbReference type="ARBA" id="ARBA00022448"/>
    </source>
</evidence>
<dbReference type="GO" id="GO:0005886">
    <property type="term" value="C:plasma membrane"/>
    <property type="evidence" value="ECO:0007669"/>
    <property type="project" value="UniProtKB-SubCell"/>
</dbReference>
<dbReference type="PROSITE" id="PS50893">
    <property type="entry name" value="ABC_TRANSPORTER_2"/>
    <property type="match status" value="1"/>
</dbReference>
<comment type="subcellular location">
    <subcellularLocation>
        <location evidence="1">Cell membrane</location>
        <topology evidence="1">Peripheral membrane protein</topology>
        <orientation evidence="1">Cytoplasmic side</orientation>
    </subcellularLocation>
</comment>
<dbReference type="Pfam" id="PF13732">
    <property type="entry name" value="DrrA1-3_C"/>
    <property type="match status" value="1"/>
</dbReference>
<reference evidence="7 8" key="1">
    <citation type="journal article" date="2010" name="Stand. Genomic Sci.">
        <title>Complete genome sequence of Methanoplanus petrolearius type strain (SEBR 4847).</title>
        <authorList>
            <person name="Brambilla E."/>
            <person name="Djao O.D."/>
            <person name="Daligault H."/>
            <person name="Lapidus A."/>
            <person name="Lucas S."/>
            <person name="Hammon N."/>
            <person name="Nolan M."/>
            <person name="Tice H."/>
            <person name="Cheng J.F."/>
            <person name="Han C."/>
            <person name="Tapia R."/>
            <person name="Goodwin L."/>
            <person name="Pitluck S."/>
            <person name="Liolios K."/>
            <person name="Ivanova N."/>
            <person name="Mavromatis K."/>
            <person name="Mikhailova N."/>
            <person name="Pati A."/>
            <person name="Chen A."/>
            <person name="Palaniappan K."/>
            <person name="Land M."/>
            <person name="Hauser L."/>
            <person name="Chang Y.J."/>
            <person name="Jeffries C.D."/>
            <person name="Rohde M."/>
            <person name="Spring S."/>
            <person name="Sikorski J."/>
            <person name="Goker M."/>
            <person name="Woyke T."/>
            <person name="Bristow J."/>
            <person name="Eisen J.A."/>
            <person name="Markowitz V."/>
            <person name="Hugenholtz P."/>
            <person name="Kyrpides N.C."/>
            <person name="Klenk H.P."/>
        </authorList>
    </citation>
    <scope>NUCLEOTIDE SEQUENCE [LARGE SCALE GENOMIC DNA]</scope>
    <source>
        <strain evidence="8">DSM 11571 / OCM 486 / SEBR 4847</strain>
    </source>
</reference>
<dbReference type="GO" id="GO:0016887">
    <property type="term" value="F:ATP hydrolysis activity"/>
    <property type="evidence" value="ECO:0007669"/>
    <property type="project" value="InterPro"/>
</dbReference>
<dbReference type="Pfam" id="PF00005">
    <property type="entry name" value="ABC_tran"/>
    <property type="match status" value="1"/>
</dbReference>
<dbReference type="NCBIfam" id="TIGR01188">
    <property type="entry name" value="drrA"/>
    <property type="match status" value="1"/>
</dbReference>
<evidence type="ECO:0000313" key="7">
    <source>
        <dbReference type="EMBL" id="ADN35408.1"/>
    </source>
</evidence>
<dbReference type="STRING" id="679926.Mpet_0634"/>
<keyword evidence="3" id="KW-0547">Nucleotide-binding</keyword>
<dbReference type="SMART" id="SM00382">
    <property type="entry name" value="AAA"/>
    <property type="match status" value="1"/>
</dbReference>
<dbReference type="KEGG" id="mpi:Mpet_0634"/>
<protein>
    <submittedName>
        <fullName evidence="7">Daunorubicin resistance ABC transporter ATPase subunit</fullName>
    </submittedName>
</protein>
<dbReference type="PROSITE" id="PS00211">
    <property type="entry name" value="ABC_TRANSPORTER_1"/>
    <property type="match status" value="1"/>
</dbReference>
<dbReference type="AlphaFoldDB" id="E1RI23"/>
<dbReference type="GO" id="GO:1900753">
    <property type="term" value="P:doxorubicin transport"/>
    <property type="evidence" value="ECO:0007669"/>
    <property type="project" value="InterPro"/>
</dbReference>
<evidence type="ECO:0000256" key="5">
    <source>
        <dbReference type="ARBA" id="ARBA00049985"/>
    </source>
</evidence>
<dbReference type="HOGENOM" id="CLU_000604_1_2_2"/>
<dbReference type="RefSeq" id="WP_013328586.1">
    <property type="nucleotide sequence ID" value="NC_014507.1"/>
</dbReference>
<dbReference type="EMBL" id="CP002117">
    <property type="protein sequence ID" value="ADN35408.1"/>
    <property type="molecule type" value="Genomic_DNA"/>
</dbReference>
<dbReference type="PANTHER" id="PTHR43582:SF2">
    <property type="entry name" value="LINEARMYCIN RESISTANCE ATP-BINDING PROTEIN LNRL"/>
    <property type="match status" value="1"/>
</dbReference>
<gene>
    <name evidence="7" type="ordered locus">Mpet_0634</name>
</gene>
<dbReference type="GeneID" id="9743083"/>
<keyword evidence="4" id="KW-0067">ATP-binding</keyword>
<dbReference type="InterPro" id="IPR005894">
    <property type="entry name" value="DrrA"/>
</dbReference>
<evidence type="ECO:0000256" key="4">
    <source>
        <dbReference type="ARBA" id="ARBA00022840"/>
    </source>
</evidence>
<dbReference type="InterPro" id="IPR017871">
    <property type="entry name" value="ABC_transporter-like_CS"/>
</dbReference>
<dbReference type="SUPFAM" id="SSF52540">
    <property type="entry name" value="P-loop containing nucleoside triphosphate hydrolases"/>
    <property type="match status" value="1"/>
</dbReference>
<evidence type="ECO:0000256" key="1">
    <source>
        <dbReference type="ARBA" id="ARBA00004413"/>
    </source>
</evidence>
<keyword evidence="8" id="KW-1185">Reference proteome</keyword>
<dbReference type="InterPro" id="IPR027417">
    <property type="entry name" value="P-loop_NTPase"/>
</dbReference>
<keyword evidence="2" id="KW-0813">Transport</keyword>
<evidence type="ECO:0000313" key="8">
    <source>
        <dbReference type="Proteomes" id="UP000006565"/>
    </source>
</evidence>
<dbReference type="InterPro" id="IPR003439">
    <property type="entry name" value="ABC_transporter-like_ATP-bd"/>
</dbReference>
<dbReference type="GO" id="GO:0005524">
    <property type="term" value="F:ATP binding"/>
    <property type="evidence" value="ECO:0007669"/>
    <property type="project" value="UniProtKB-KW"/>
</dbReference>
<comment type="similarity">
    <text evidence="5">Belongs to the ABC transporter superfamily. Drug exporter-1 (DrugE1) (TC 3.A.1.105) family.</text>
</comment>
<dbReference type="OrthoDB" id="31298at2157"/>
<dbReference type="Proteomes" id="UP000006565">
    <property type="component" value="Chromosome"/>
</dbReference>
<evidence type="ECO:0000259" key="6">
    <source>
        <dbReference type="PROSITE" id="PS50893"/>
    </source>
</evidence>
<dbReference type="InterPro" id="IPR003593">
    <property type="entry name" value="AAA+_ATPase"/>
</dbReference>
<dbReference type="GO" id="GO:0043215">
    <property type="term" value="P:daunorubicin transport"/>
    <property type="evidence" value="ECO:0007669"/>
    <property type="project" value="InterPro"/>
</dbReference>